<dbReference type="OrthoDB" id="565708at2759"/>
<organism evidence="11 12">
    <name type="scientific">Pycnococcus provasolii</name>
    <dbReference type="NCBI Taxonomy" id="41880"/>
    <lineage>
        <taxon>Eukaryota</taxon>
        <taxon>Viridiplantae</taxon>
        <taxon>Chlorophyta</taxon>
        <taxon>Pseudoscourfieldiophyceae</taxon>
        <taxon>Pseudoscourfieldiales</taxon>
        <taxon>Pycnococcaceae</taxon>
        <taxon>Pycnococcus</taxon>
    </lineage>
</organism>
<feature type="region of interest" description="Disordered" evidence="9">
    <location>
        <begin position="438"/>
        <end position="459"/>
    </location>
</feature>
<dbReference type="SUPFAM" id="SSF48371">
    <property type="entry name" value="ARM repeat"/>
    <property type="match status" value="1"/>
</dbReference>
<evidence type="ECO:0000256" key="3">
    <source>
        <dbReference type="ARBA" id="ARBA00010553"/>
    </source>
</evidence>
<evidence type="ECO:0000256" key="6">
    <source>
        <dbReference type="ARBA" id="ARBA00023136"/>
    </source>
</evidence>
<proteinExistence type="inferred from homology"/>
<evidence type="ECO:0000256" key="4">
    <source>
        <dbReference type="ARBA" id="ARBA00022554"/>
    </source>
</evidence>
<dbReference type="InterPro" id="IPR016024">
    <property type="entry name" value="ARM-type_fold"/>
</dbReference>
<dbReference type="GO" id="GO:0005774">
    <property type="term" value="C:vacuolar membrane"/>
    <property type="evidence" value="ECO:0007669"/>
    <property type="project" value="UniProtKB-SubCell"/>
</dbReference>
<dbReference type="Pfam" id="PF04826">
    <property type="entry name" value="Arm_2"/>
    <property type="match status" value="1"/>
</dbReference>
<dbReference type="EMBL" id="BNJQ01000035">
    <property type="protein sequence ID" value="GHP11610.1"/>
    <property type="molecule type" value="Genomic_DNA"/>
</dbReference>
<dbReference type="Gene3D" id="1.25.10.10">
    <property type="entry name" value="Leucine-rich Repeat Variant"/>
    <property type="match status" value="2"/>
</dbReference>
<dbReference type="InterPro" id="IPR000225">
    <property type="entry name" value="Armadillo"/>
</dbReference>
<dbReference type="PANTHER" id="PTHR47249:SF1">
    <property type="entry name" value="VACUOLAR PROTEIN 8"/>
    <property type="match status" value="1"/>
</dbReference>
<reference evidence="11" key="1">
    <citation type="submission" date="2020-10" db="EMBL/GenBank/DDBJ databases">
        <title>Unveiling of a novel bifunctional photoreceptor, Dualchrome1, isolated from a cosmopolitan green alga.</title>
        <authorList>
            <person name="Suzuki S."/>
            <person name="Kawachi M."/>
        </authorList>
    </citation>
    <scope>NUCLEOTIDE SEQUENCE</scope>
    <source>
        <strain evidence="11">NIES 2893</strain>
    </source>
</reference>
<keyword evidence="5" id="KW-0677">Repeat</keyword>
<comment type="subcellular location">
    <subcellularLocation>
        <location evidence="1">Vacuole membrane</location>
        <topology evidence="1">Lipid-anchor</topology>
    </subcellularLocation>
</comment>
<evidence type="ECO:0000313" key="12">
    <source>
        <dbReference type="Proteomes" id="UP000660262"/>
    </source>
</evidence>
<dbReference type="SMART" id="SM00185">
    <property type="entry name" value="ARM"/>
    <property type="match status" value="4"/>
</dbReference>
<evidence type="ECO:0000256" key="5">
    <source>
        <dbReference type="ARBA" id="ARBA00022737"/>
    </source>
</evidence>
<comment type="caution">
    <text evidence="11">The sequence shown here is derived from an EMBL/GenBank/DDBJ whole genome shotgun (WGS) entry which is preliminary data.</text>
</comment>
<comment type="similarity">
    <text evidence="2">Belongs to the beta-catenin family.</text>
</comment>
<name>A0A830I0L7_9CHLO</name>
<keyword evidence="4" id="KW-0926">Vacuole</keyword>
<protein>
    <recommendedName>
        <fullName evidence="8">Vacuolar protein 8</fullName>
    </recommendedName>
</protein>
<feature type="compositionally biased region" description="Basic and acidic residues" evidence="9">
    <location>
        <begin position="449"/>
        <end position="459"/>
    </location>
</feature>
<evidence type="ECO:0000259" key="10">
    <source>
        <dbReference type="Pfam" id="PF04826"/>
    </source>
</evidence>
<keyword evidence="7" id="KW-0449">Lipoprotein</keyword>
<evidence type="ECO:0000256" key="2">
    <source>
        <dbReference type="ARBA" id="ARBA00005462"/>
    </source>
</evidence>
<comment type="similarity">
    <text evidence="3">Belongs to the eutherian X-chromosome-specific Armcx family.</text>
</comment>
<evidence type="ECO:0000256" key="7">
    <source>
        <dbReference type="ARBA" id="ARBA00023288"/>
    </source>
</evidence>
<accession>A0A830I0L7</accession>
<gene>
    <name evidence="11" type="ORF">PPROV_001033800</name>
</gene>
<dbReference type="PANTHER" id="PTHR47249">
    <property type="entry name" value="VACUOLAR PROTEIN 8"/>
    <property type="match status" value="1"/>
</dbReference>
<evidence type="ECO:0000256" key="1">
    <source>
        <dbReference type="ARBA" id="ARBA00004592"/>
    </source>
</evidence>
<dbReference type="InterPro" id="IPR006911">
    <property type="entry name" value="ARM-rpt_dom"/>
</dbReference>
<feature type="domain" description="Armadillo repeat-containing" evidence="10">
    <location>
        <begin position="13"/>
        <end position="136"/>
    </location>
</feature>
<dbReference type="AlphaFoldDB" id="A0A830I0L7"/>
<evidence type="ECO:0000313" key="11">
    <source>
        <dbReference type="EMBL" id="GHP11610.1"/>
    </source>
</evidence>
<sequence>MFYRVEVEVTKEDIPKICSQLRVTKDETQRRVVRQIRSLAIADASSHTPLVKANVLPAICQWLRSRNTTVQIEVLRTLQVLAESPLATRRMVEPDLMKALTAQVTKQKNKDVACEGFRLVHAIARCGNVSDHLVDGQFHEHLRKQLKNKDVRIQKEAFGALERLCMDSGAADALVNTDADNVLKNCFDVAKKTENTEVEKGCLLLIARLCTVELTAIKISEGTRFAFVVKTAKDIIPFRKVCGALALANLGMHKDLRVRLVKVRAFQLFVDMGKIQSLRADQAEFPRVAALGIANLSANFMLREVAHQVGALDVVVEMLGGDSSEVRCSACRAVTELSLHEENGRRLAMGGVFPSLLEMAKSGDPAQESAAIQAISNLCLSPENQKQLMQEGGKQALQYLGNSRNGGVQKLAKKLDIRVKMMKLKAAARIAGKIAAAKSDMIGDDDGDNHEPRESFEED</sequence>
<evidence type="ECO:0000256" key="9">
    <source>
        <dbReference type="SAM" id="MobiDB-lite"/>
    </source>
</evidence>
<dbReference type="InterPro" id="IPR045156">
    <property type="entry name" value="Vac8"/>
</dbReference>
<dbReference type="Proteomes" id="UP000660262">
    <property type="component" value="Unassembled WGS sequence"/>
</dbReference>
<keyword evidence="6" id="KW-0472">Membrane</keyword>
<evidence type="ECO:0000256" key="8">
    <source>
        <dbReference type="ARBA" id="ARBA00026209"/>
    </source>
</evidence>
<dbReference type="GO" id="GO:0071562">
    <property type="term" value="P:nucleus-vacuole junction assembly"/>
    <property type="evidence" value="ECO:0007669"/>
    <property type="project" value="InterPro"/>
</dbReference>
<keyword evidence="12" id="KW-1185">Reference proteome</keyword>
<dbReference type="GO" id="GO:0043495">
    <property type="term" value="F:protein-membrane adaptor activity"/>
    <property type="evidence" value="ECO:0007669"/>
    <property type="project" value="InterPro"/>
</dbReference>
<dbReference type="InterPro" id="IPR011989">
    <property type="entry name" value="ARM-like"/>
</dbReference>